<dbReference type="EMBL" id="PVTF01000002">
    <property type="protein sequence ID" value="PRY44924.1"/>
    <property type="molecule type" value="Genomic_DNA"/>
</dbReference>
<dbReference type="InterPro" id="IPR025736">
    <property type="entry name" value="PucR_C-HTH_dom"/>
</dbReference>
<dbReference type="AlphaFoldDB" id="A0A2T0TGV3"/>
<evidence type="ECO:0000259" key="2">
    <source>
        <dbReference type="Pfam" id="PF14361"/>
    </source>
</evidence>
<dbReference type="Proteomes" id="UP000239494">
    <property type="component" value="Unassembled WGS sequence"/>
</dbReference>
<proteinExistence type="predicted"/>
<evidence type="ECO:0000313" key="4">
    <source>
        <dbReference type="Proteomes" id="UP000239494"/>
    </source>
</evidence>
<comment type="caution">
    <text evidence="3">The sequence shown here is derived from an EMBL/GenBank/DDBJ whole genome shotgun (WGS) entry which is preliminary data.</text>
</comment>
<dbReference type="PANTHER" id="PTHR33744">
    <property type="entry name" value="CARBOHYDRATE DIACID REGULATOR"/>
    <property type="match status" value="1"/>
</dbReference>
<dbReference type="OrthoDB" id="33973at2"/>
<dbReference type="PANTHER" id="PTHR33744:SF7">
    <property type="entry name" value="PUCR FAMILY TRANSCRIPTIONAL REGULATOR"/>
    <property type="match status" value="1"/>
</dbReference>
<organism evidence="3 4">
    <name type="scientific">Umezawaea tangerina</name>
    <dbReference type="NCBI Taxonomy" id="84725"/>
    <lineage>
        <taxon>Bacteria</taxon>
        <taxon>Bacillati</taxon>
        <taxon>Actinomycetota</taxon>
        <taxon>Actinomycetes</taxon>
        <taxon>Pseudonocardiales</taxon>
        <taxon>Pseudonocardiaceae</taxon>
        <taxon>Umezawaea</taxon>
    </lineage>
</organism>
<feature type="domain" description="RsbT co-antagonist protein RsbRD N-terminal" evidence="2">
    <location>
        <begin position="25"/>
        <end position="158"/>
    </location>
</feature>
<protein>
    <submittedName>
        <fullName evidence="3">PucR-like helix-turn-helix protein</fullName>
    </submittedName>
</protein>
<keyword evidence="4" id="KW-1185">Reference proteome</keyword>
<feature type="domain" description="PucR C-terminal helix-turn-helix" evidence="1">
    <location>
        <begin position="319"/>
        <end position="375"/>
    </location>
</feature>
<reference evidence="3 4" key="1">
    <citation type="submission" date="2018-03" db="EMBL/GenBank/DDBJ databases">
        <title>Genomic Encyclopedia of Archaeal and Bacterial Type Strains, Phase II (KMG-II): from individual species to whole genera.</title>
        <authorList>
            <person name="Goeker M."/>
        </authorList>
    </citation>
    <scope>NUCLEOTIDE SEQUENCE [LARGE SCALE GENOMIC DNA]</scope>
    <source>
        <strain evidence="3 4">DSM 44720</strain>
    </source>
</reference>
<sequence length="386" mass="42609">MTTRGRARRRRLVAALAADADPFGERILTRLRAEIPVYGERGADDLLPAILTSRAWILEPLEEGRAFTAAELEAFSSYGEVRARQGIPAEDMLRAWRLSIREFFDDMVDAGRALRMADGALLELTRDLLATTDAAILAFSQGHHRAEMELARQEEHRRTDFVRGVLLAGLGATAIRQQAPRYGLDPDREYYAVRARPAAETPMTVVERLLGFRAHGGPAHGMVALVDGDVAGFVDRMTADATSAVVGVGAPARLDRLAPAFHRATRALATATAFGLTGVHDLGGLGVLPAVLADVDVSDELARRYLRPLGDGEAARSILDTVRRYLSSGRRADVTAREMSVHHNTVRYRVRRYEELAEVDLRDPDRALEVWWALQHARLGERPGRR</sequence>
<dbReference type="Pfam" id="PF13556">
    <property type="entry name" value="HTH_30"/>
    <property type="match status" value="1"/>
</dbReference>
<evidence type="ECO:0000259" key="1">
    <source>
        <dbReference type="Pfam" id="PF13556"/>
    </source>
</evidence>
<dbReference type="RefSeq" id="WP_106186499.1">
    <property type="nucleotide sequence ID" value="NZ_PVTF01000002.1"/>
</dbReference>
<evidence type="ECO:0000313" key="3">
    <source>
        <dbReference type="EMBL" id="PRY44924.1"/>
    </source>
</evidence>
<accession>A0A2T0TGV3</accession>
<dbReference type="Pfam" id="PF14361">
    <property type="entry name" value="RsbRD_N"/>
    <property type="match status" value="1"/>
</dbReference>
<dbReference type="InterPro" id="IPR051448">
    <property type="entry name" value="CdaR-like_regulators"/>
</dbReference>
<dbReference type="InterPro" id="IPR042070">
    <property type="entry name" value="PucR_C-HTH_sf"/>
</dbReference>
<dbReference type="InterPro" id="IPR025751">
    <property type="entry name" value="RsbRD_N_dom"/>
</dbReference>
<gene>
    <name evidence="3" type="ORF">CLV43_102489</name>
</gene>
<name>A0A2T0TGV3_9PSEU</name>
<dbReference type="Gene3D" id="1.10.10.2840">
    <property type="entry name" value="PucR C-terminal helix-turn-helix domain"/>
    <property type="match status" value="1"/>
</dbReference>